<feature type="transmembrane region" description="Helical" evidence="2">
    <location>
        <begin position="26"/>
        <end position="46"/>
    </location>
</feature>
<feature type="transmembrane region" description="Helical" evidence="2">
    <location>
        <begin position="218"/>
        <end position="238"/>
    </location>
</feature>
<dbReference type="Proteomes" id="UP001218218">
    <property type="component" value="Unassembled WGS sequence"/>
</dbReference>
<dbReference type="PANTHER" id="PTHR40465">
    <property type="entry name" value="CHROMOSOME 1, WHOLE GENOME SHOTGUN SEQUENCE"/>
    <property type="match status" value="1"/>
</dbReference>
<feature type="transmembrane region" description="Helical" evidence="2">
    <location>
        <begin position="142"/>
        <end position="166"/>
    </location>
</feature>
<dbReference type="AlphaFoldDB" id="A0AAD7F4F4"/>
<feature type="domain" description="DUF6534" evidence="3">
    <location>
        <begin position="183"/>
        <end position="268"/>
    </location>
</feature>
<reference evidence="4" key="1">
    <citation type="submission" date="2023-03" db="EMBL/GenBank/DDBJ databases">
        <title>Massive genome expansion in bonnet fungi (Mycena s.s.) driven by repeated elements and novel gene families across ecological guilds.</title>
        <authorList>
            <consortium name="Lawrence Berkeley National Laboratory"/>
            <person name="Harder C.B."/>
            <person name="Miyauchi S."/>
            <person name="Viragh M."/>
            <person name="Kuo A."/>
            <person name="Thoen E."/>
            <person name="Andreopoulos B."/>
            <person name="Lu D."/>
            <person name="Skrede I."/>
            <person name="Drula E."/>
            <person name="Henrissat B."/>
            <person name="Morin E."/>
            <person name="Kohler A."/>
            <person name="Barry K."/>
            <person name="LaButti K."/>
            <person name="Morin E."/>
            <person name="Salamov A."/>
            <person name="Lipzen A."/>
            <person name="Mereny Z."/>
            <person name="Hegedus B."/>
            <person name="Baldrian P."/>
            <person name="Stursova M."/>
            <person name="Weitz H."/>
            <person name="Taylor A."/>
            <person name="Grigoriev I.V."/>
            <person name="Nagy L.G."/>
            <person name="Martin F."/>
            <person name="Kauserud H."/>
        </authorList>
    </citation>
    <scope>NUCLEOTIDE SEQUENCE</scope>
    <source>
        <strain evidence="4">CBHHK002</strain>
    </source>
</reference>
<evidence type="ECO:0000256" key="2">
    <source>
        <dbReference type="SAM" id="Phobius"/>
    </source>
</evidence>
<keyword evidence="2" id="KW-1133">Transmembrane helix</keyword>
<dbReference type="Pfam" id="PF20152">
    <property type="entry name" value="DUF6534"/>
    <property type="match status" value="1"/>
</dbReference>
<keyword evidence="2" id="KW-0812">Transmembrane</keyword>
<evidence type="ECO:0000313" key="4">
    <source>
        <dbReference type="EMBL" id="KAJ7366393.1"/>
    </source>
</evidence>
<evidence type="ECO:0000259" key="3">
    <source>
        <dbReference type="Pfam" id="PF20152"/>
    </source>
</evidence>
<feature type="region of interest" description="Disordered" evidence="1">
    <location>
        <begin position="318"/>
        <end position="352"/>
    </location>
</feature>
<proteinExistence type="predicted"/>
<feature type="transmembrane region" description="Helical" evidence="2">
    <location>
        <begin position="107"/>
        <end position="130"/>
    </location>
</feature>
<dbReference type="EMBL" id="JARIHO010000002">
    <property type="protein sequence ID" value="KAJ7366393.1"/>
    <property type="molecule type" value="Genomic_DNA"/>
</dbReference>
<protein>
    <recommendedName>
        <fullName evidence="3">DUF6534 domain-containing protein</fullName>
    </recommendedName>
</protein>
<accession>A0AAD7F4F4</accession>
<keyword evidence="5" id="KW-1185">Reference proteome</keyword>
<gene>
    <name evidence="4" type="ORF">DFH08DRAFT_948425</name>
</gene>
<feature type="transmembrane region" description="Helical" evidence="2">
    <location>
        <begin position="66"/>
        <end position="87"/>
    </location>
</feature>
<comment type="caution">
    <text evidence="4">The sequence shown here is derived from an EMBL/GenBank/DDBJ whole genome shotgun (WGS) entry which is preliminary data.</text>
</comment>
<feature type="transmembrane region" description="Helical" evidence="2">
    <location>
        <begin position="172"/>
        <end position="197"/>
    </location>
</feature>
<evidence type="ECO:0000256" key="1">
    <source>
        <dbReference type="SAM" id="MobiDB-lite"/>
    </source>
</evidence>
<name>A0AAD7F4F4_9AGAR</name>
<feature type="compositionally biased region" description="Basic and acidic residues" evidence="1">
    <location>
        <begin position="336"/>
        <end position="352"/>
    </location>
</feature>
<sequence length="352" mass="39380">MSAAASVIKLSPPSAAFVNARTNSLGPWVLGAFLDCILMGVIFCQARTYFRTRTRVQSTLHQFYKWLVIVVLALSMLKTAQCMGVVWVQNVLDYANPDVARLLVAKAWWQVSMPLMTGIIGTIVQSFFCLRFYMLSRNWMLCVPIICAMCLGLAGVCLSLANILAGNAQAKVMWLLVHLVGVFTADFLITAGTVYMLRKRVDSGLERTTQLINRLLRLVFESAVPPTLIAMTDLIMTQTLGPKLLWHLFMNIALGKVYVVSLLYTLNSINEYRAREQTSQEVYSFGNGRSSRRTNMELTSRNPALKTNQIFVQTQVATHVSPGSPQDKTEYISGDFHNHEDDSSSDRARYGQ</sequence>
<evidence type="ECO:0000313" key="5">
    <source>
        <dbReference type="Proteomes" id="UP001218218"/>
    </source>
</evidence>
<keyword evidence="2" id="KW-0472">Membrane</keyword>
<dbReference type="InterPro" id="IPR045339">
    <property type="entry name" value="DUF6534"/>
</dbReference>
<organism evidence="4 5">
    <name type="scientific">Mycena albidolilacea</name>
    <dbReference type="NCBI Taxonomy" id="1033008"/>
    <lineage>
        <taxon>Eukaryota</taxon>
        <taxon>Fungi</taxon>
        <taxon>Dikarya</taxon>
        <taxon>Basidiomycota</taxon>
        <taxon>Agaricomycotina</taxon>
        <taxon>Agaricomycetes</taxon>
        <taxon>Agaricomycetidae</taxon>
        <taxon>Agaricales</taxon>
        <taxon>Marasmiineae</taxon>
        <taxon>Mycenaceae</taxon>
        <taxon>Mycena</taxon>
    </lineage>
</organism>
<dbReference type="PANTHER" id="PTHR40465:SF1">
    <property type="entry name" value="DUF6534 DOMAIN-CONTAINING PROTEIN"/>
    <property type="match status" value="1"/>
</dbReference>
<feature type="transmembrane region" description="Helical" evidence="2">
    <location>
        <begin position="244"/>
        <end position="266"/>
    </location>
</feature>